<comment type="caution">
    <text evidence="7">The sequence shown here is derived from an EMBL/GenBank/DDBJ whole genome shotgun (WGS) entry which is preliminary data.</text>
</comment>
<protein>
    <recommendedName>
        <fullName evidence="6">SURF1-like protein</fullName>
    </recommendedName>
</protein>
<dbReference type="PANTHER" id="PTHR23427:SF2">
    <property type="entry name" value="SURFEIT LOCUS PROTEIN 1"/>
    <property type="match status" value="1"/>
</dbReference>
<keyword evidence="5 6" id="KW-0472">Membrane</keyword>
<evidence type="ECO:0000256" key="1">
    <source>
        <dbReference type="ARBA" id="ARBA00004370"/>
    </source>
</evidence>
<evidence type="ECO:0000256" key="3">
    <source>
        <dbReference type="ARBA" id="ARBA00022692"/>
    </source>
</evidence>
<evidence type="ECO:0000313" key="8">
    <source>
        <dbReference type="Proteomes" id="UP000268908"/>
    </source>
</evidence>
<gene>
    <name evidence="7" type="ORF">DFR35_0526</name>
</gene>
<keyword evidence="3 6" id="KW-0812">Transmembrane</keyword>
<dbReference type="CDD" id="cd06662">
    <property type="entry name" value="SURF1"/>
    <property type="match status" value="1"/>
</dbReference>
<organism evidence="7 8">
    <name type="scientific">Sulfurisoma sediminicola</name>
    <dbReference type="NCBI Taxonomy" id="1381557"/>
    <lineage>
        <taxon>Bacteria</taxon>
        <taxon>Pseudomonadati</taxon>
        <taxon>Pseudomonadota</taxon>
        <taxon>Betaproteobacteria</taxon>
        <taxon>Nitrosomonadales</taxon>
        <taxon>Sterolibacteriaceae</taxon>
        <taxon>Sulfurisoma</taxon>
    </lineage>
</organism>
<evidence type="ECO:0000256" key="6">
    <source>
        <dbReference type="RuleBase" id="RU363076"/>
    </source>
</evidence>
<dbReference type="PROSITE" id="PS50895">
    <property type="entry name" value="SURF1"/>
    <property type="match status" value="1"/>
</dbReference>
<evidence type="ECO:0000313" key="7">
    <source>
        <dbReference type="EMBL" id="RLJ67972.1"/>
    </source>
</evidence>
<keyword evidence="4 6" id="KW-1133">Transmembrane helix</keyword>
<dbReference type="EMBL" id="RCCI01000004">
    <property type="protein sequence ID" value="RLJ67972.1"/>
    <property type="molecule type" value="Genomic_DNA"/>
</dbReference>
<proteinExistence type="inferred from homology"/>
<feature type="transmembrane region" description="Helical" evidence="6">
    <location>
        <begin position="225"/>
        <end position="245"/>
    </location>
</feature>
<evidence type="ECO:0000256" key="4">
    <source>
        <dbReference type="ARBA" id="ARBA00022989"/>
    </source>
</evidence>
<sequence length="248" mass="27538">MPAASASRRGILVWGGLLVVALVTGFVSLGLWQWNKYAVKTERQSELDQRSHDALIAMPHRTTNAPQEVPLGDADFLRYRHVELTGEFEPARQILIDNRVDPTTERAGYHVVTPLHLAGSDMRVLVNRGWVPAAADHRVLPEIATPVGPVTLTGIAVVPPARFFTLAQPAAGWQPVWQNLDLARYAAAAPWPLQPVVVELDPTAPHGYARAWPRPDERADKHLSYALQWFGFAASSIGIWLFFLLRRP</sequence>
<name>A0A497XJ61_9PROT</name>
<dbReference type="InterPro" id="IPR002994">
    <property type="entry name" value="Surf1/Shy1"/>
</dbReference>
<reference evidence="7 8" key="1">
    <citation type="submission" date="2018-10" db="EMBL/GenBank/DDBJ databases">
        <title>Genomic Encyclopedia of Type Strains, Phase IV (KMG-IV): sequencing the most valuable type-strain genomes for metagenomic binning, comparative biology and taxonomic classification.</title>
        <authorList>
            <person name="Goeker M."/>
        </authorList>
    </citation>
    <scope>NUCLEOTIDE SEQUENCE [LARGE SCALE GENOMIC DNA]</scope>
    <source>
        <strain evidence="7 8">DSM 26916</strain>
    </source>
</reference>
<comment type="subcellular location">
    <subcellularLocation>
        <location evidence="6">Cell membrane</location>
        <topology evidence="6">Multi-pass membrane protein</topology>
    </subcellularLocation>
    <subcellularLocation>
        <location evidence="1">Membrane</location>
    </subcellularLocation>
</comment>
<keyword evidence="8" id="KW-1185">Reference proteome</keyword>
<dbReference type="PANTHER" id="PTHR23427">
    <property type="entry name" value="SURFEIT LOCUS PROTEIN"/>
    <property type="match status" value="1"/>
</dbReference>
<keyword evidence="6" id="KW-1003">Cell membrane</keyword>
<evidence type="ECO:0000256" key="5">
    <source>
        <dbReference type="ARBA" id="ARBA00023136"/>
    </source>
</evidence>
<accession>A0A497XJ61</accession>
<dbReference type="Proteomes" id="UP000268908">
    <property type="component" value="Unassembled WGS sequence"/>
</dbReference>
<evidence type="ECO:0000256" key="2">
    <source>
        <dbReference type="ARBA" id="ARBA00007165"/>
    </source>
</evidence>
<dbReference type="InterPro" id="IPR045214">
    <property type="entry name" value="Surf1/Surf4"/>
</dbReference>
<feature type="transmembrane region" description="Helical" evidence="6">
    <location>
        <begin position="12"/>
        <end position="34"/>
    </location>
</feature>
<dbReference type="GO" id="GO:0005886">
    <property type="term" value="C:plasma membrane"/>
    <property type="evidence" value="ECO:0007669"/>
    <property type="project" value="UniProtKB-SubCell"/>
</dbReference>
<comment type="similarity">
    <text evidence="2 6">Belongs to the SURF1 family.</text>
</comment>
<dbReference type="AlphaFoldDB" id="A0A497XJ61"/>
<dbReference type="Pfam" id="PF02104">
    <property type="entry name" value="SURF1"/>
    <property type="match status" value="1"/>
</dbReference>